<dbReference type="AlphaFoldDB" id="A0A1S8KYM0"/>
<sequence length="468" mass="47583">MERRKMMIKGAALLLITSIGVFSCLYGNNNMKAMAAANTSSDVPVPPSNGGNPPEPPNNGGNTEVTGTAAYAQTGGDVTKTSQLITAGDANESAVKVTNSGVLKLYNSTIKKTAGDTTSEDSSNFYGLNAGILGISASQLTLDNDYVETNADGANGIFSTGSSSIINVSNSTVSTSKNSSRGLDATQGGTINANNVKIATKGAHCADLATDRGGGTVIAKNVTGTTEGEGSPGIYCTGSISAEDSNFTASGSEAAVIEGKNSITLTNTNITGSVNRGVMLYQSFSGDAEVGKSKFTMTGGSITALNGPLFYATNTNTVVSLKGAKFTNPSGILLEAASDRWGTTGSNGATVVFNADSEALNGSIIANSISSITAVLSNNTTYTGAINTSNALTNISLGLDKTSYWNVTGTSYVGALTDSDTTFSNIKDNGNTIYYNSSANTALKGKTYTLQGGGKLVPVSTANTTKDK</sequence>
<dbReference type="InterPro" id="IPR012332">
    <property type="entry name" value="Autotransporter_pectin_lyase_C"/>
</dbReference>
<dbReference type="PROSITE" id="PS51257">
    <property type="entry name" value="PROKAR_LIPOPROTEIN"/>
    <property type="match status" value="1"/>
</dbReference>
<evidence type="ECO:0000313" key="3">
    <source>
        <dbReference type="Proteomes" id="UP000190951"/>
    </source>
</evidence>
<dbReference type="STRING" id="84029.CROST_38340"/>
<protein>
    <submittedName>
        <fullName evidence="2">Uncharacterized protein</fullName>
    </submittedName>
</protein>
<evidence type="ECO:0000256" key="1">
    <source>
        <dbReference type="SAM" id="MobiDB-lite"/>
    </source>
</evidence>
<organism evidence="2 3">
    <name type="scientific">Clostridium felsineum</name>
    <dbReference type="NCBI Taxonomy" id="36839"/>
    <lineage>
        <taxon>Bacteria</taxon>
        <taxon>Bacillati</taxon>
        <taxon>Bacillota</taxon>
        <taxon>Clostridia</taxon>
        <taxon>Eubacteriales</taxon>
        <taxon>Clostridiaceae</taxon>
        <taxon>Clostridium</taxon>
    </lineage>
</organism>
<feature type="region of interest" description="Disordered" evidence="1">
    <location>
        <begin position="40"/>
        <end position="65"/>
    </location>
</feature>
<dbReference type="EMBL" id="CP096983">
    <property type="protein sequence ID" value="URZ12891.1"/>
    <property type="molecule type" value="Genomic_DNA"/>
</dbReference>
<proteinExistence type="predicted"/>
<reference evidence="2 3" key="1">
    <citation type="submission" date="2022-04" db="EMBL/GenBank/DDBJ databases">
        <title>Genome sequence of C. roseum typestrain.</title>
        <authorList>
            <person name="Poehlein A."/>
            <person name="Schoch T."/>
            <person name="Duerre P."/>
            <person name="Daniel R."/>
        </authorList>
    </citation>
    <scope>NUCLEOTIDE SEQUENCE [LARGE SCALE GENOMIC DNA]</scope>
    <source>
        <strain evidence="2 3">DSM 7320</strain>
    </source>
</reference>
<dbReference type="Gene3D" id="2.160.20.20">
    <property type="match status" value="1"/>
</dbReference>
<accession>A0A1S8KYM0</accession>
<name>A0A1S8KYM0_9CLOT</name>
<dbReference type="KEGG" id="crw:CROST_036360"/>
<feature type="compositionally biased region" description="Low complexity" evidence="1">
    <location>
        <begin position="48"/>
        <end position="62"/>
    </location>
</feature>
<dbReference type="RefSeq" id="WP_077832228.1">
    <property type="nucleotide sequence ID" value="NZ_CP096983.1"/>
</dbReference>
<keyword evidence="3" id="KW-1185">Reference proteome</keyword>
<evidence type="ECO:0000313" key="2">
    <source>
        <dbReference type="EMBL" id="URZ12891.1"/>
    </source>
</evidence>
<dbReference type="Proteomes" id="UP000190951">
    <property type="component" value="Chromosome"/>
</dbReference>
<gene>
    <name evidence="2" type="ORF">CROST_036360</name>
</gene>